<dbReference type="NCBIfam" id="TIGR04183">
    <property type="entry name" value="Por_Secre_tail"/>
    <property type="match status" value="1"/>
</dbReference>
<evidence type="ECO:0000256" key="2">
    <source>
        <dbReference type="SAM" id="Phobius"/>
    </source>
</evidence>
<reference evidence="6 7" key="1">
    <citation type="journal article" date="2008" name="J. Bacteriol.">
        <title>'Candidatus Cloacamonas acidaminovorans': genome sequence reconstruction provides a first glimpse of a new bacterial division.</title>
        <authorList>
            <person name="Pelletier E."/>
            <person name="Kreimeyer A."/>
            <person name="Bocs S."/>
            <person name="Rouy Z."/>
            <person name="Gyapay G."/>
            <person name="Chouari R."/>
            <person name="Riviere D."/>
            <person name="Ganesan A."/>
            <person name="Daegelen P."/>
            <person name="Sghir A."/>
            <person name="Cohen G.N."/>
            <person name="Medigue C."/>
            <person name="Weissenbach J."/>
            <person name="Le Paslier D."/>
        </authorList>
    </citation>
    <scope>NUCLEOTIDE SEQUENCE [LARGE SCALE GENOMIC DNA]</scope>
    <source>
        <strain evidence="7">Evry</strain>
    </source>
</reference>
<dbReference type="Gene3D" id="2.60.40.3800">
    <property type="match status" value="1"/>
</dbReference>
<dbReference type="GO" id="GO:0006508">
    <property type="term" value="P:proteolysis"/>
    <property type="evidence" value="ECO:0007669"/>
    <property type="project" value="InterPro"/>
</dbReference>
<feature type="domain" description="FlgD/Vpr Ig-like" evidence="5">
    <location>
        <begin position="1234"/>
        <end position="1291"/>
    </location>
</feature>
<evidence type="ECO:0000259" key="4">
    <source>
        <dbReference type="Pfam" id="PF08126"/>
    </source>
</evidence>
<dbReference type="EMBL" id="CU466930">
    <property type="protein sequence ID" value="CAO80856.1"/>
    <property type="molecule type" value="Genomic_DNA"/>
</dbReference>
<dbReference type="InterPro" id="IPR012600">
    <property type="entry name" value="Propeptide_C25"/>
</dbReference>
<feature type="transmembrane region" description="Helical" evidence="2">
    <location>
        <begin position="43"/>
        <end position="63"/>
    </location>
</feature>
<dbReference type="Gene3D" id="2.60.40.10">
    <property type="entry name" value="Immunoglobulins"/>
    <property type="match status" value="2"/>
</dbReference>
<dbReference type="InterPro" id="IPR026444">
    <property type="entry name" value="Secre_tail"/>
</dbReference>
<dbReference type="KEGG" id="caci:CLOAM0984"/>
<evidence type="ECO:0000313" key="6">
    <source>
        <dbReference type="EMBL" id="CAO80856.1"/>
    </source>
</evidence>
<name>B0VHP1_CLOAI</name>
<evidence type="ECO:0000256" key="1">
    <source>
        <dbReference type="ARBA" id="ARBA00022729"/>
    </source>
</evidence>
<dbReference type="InterPro" id="IPR038490">
    <property type="entry name" value="Gingipain_propep_sf"/>
</dbReference>
<feature type="transmembrane region" description="Helical" evidence="2">
    <location>
        <begin position="6"/>
        <end position="23"/>
    </location>
</feature>
<dbReference type="Pfam" id="PF01364">
    <property type="entry name" value="Peptidase_C25"/>
    <property type="match status" value="1"/>
</dbReference>
<keyword evidence="2" id="KW-1133">Transmembrane helix</keyword>
<dbReference type="EC" id="3.4.22.37" evidence="6"/>
<keyword evidence="1" id="KW-0732">Signal</keyword>
<dbReference type="GO" id="GO:0046872">
    <property type="term" value="F:metal ion binding"/>
    <property type="evidence" value="ECO:0007669"/>
    <property type="project" value="UniProtKB-KW"/>
</dbReference>
<feature type="domain" description="Gingipain propeptide" evidence="4">
    <location>
        <begin position="65"/>
        <end position="271"/>
    </location>
</feature>
<dbReference type="InterPro" id="IPR039392">
    <property type="entry name" value="Gingipain_N"/>
</dbReference>
<dbReference type="STRING" id="459349.CLOAM0984"/>
<dbReference type="SUPFAM" id="SSF52129">
    <property type="entry name" value="Caspase-like"/>
    <property type="match status" value="1"/>
</dbReference>
<dbReference type="Proteomes" id="UP000002019">
    <property type="component" value="Chromosome"/>
</dbReference>
<dbReference type="Pfam" id="PF08126">
    <property type="entry name" value="Propeptide_C25"/>
    <property type="match status" value="1"/>
</dbReference>
<dbReference type="InterPro" id="IPR013783">
    <property type="entry name" value="Ig-like_fold"/>
</dbReference>
<dbReference type="Gene3D" id="2.60.40.4070">
    <property type="match status" value="1"/>
</dbReference>
<dbReference type="Gene3D" id="3.40.50.1460">
    <property type="match status" value="1"/>
</dbReference>
<keyword evidence="2" id="KW-0472">Membrane</keyword>
<feature type="domain" description="Gingipain" evidence="3">
    <location>
        <begin position="283"/>
        <end position="635"/>
    </location>
</feature>
<keyword evidence="6" id="KW-0378">Hydrolase</keyword>
<dbReference type="GO" id="GO:0004197">
    <property type="term" value="F:cysteine-type endopeptidase activity"/>
    <property type="evidence" value="ECO:0007669"/>
    <property type="project" value="InterPro"/>
</dbReference>
<dbReference type="InterPro" id="IPR025965">
    <property type="entry name" value="FlgD/Vpr_Ig-like"/>
</dbReference>
<dbReference type="InterPro" id="IPR029030">
    <property type="entry name" value="Caspase-like_dom_sf"/>
</dbReference>
<dbReference type="Gene3D" id="3.40.50.10390">
    <property type="entry name" value="Gingipain r, domain 1"/>
    <property type="match status" value="1"/>
</dbReference>
<dbReference type="CDD" id="cd10913">
    <property type="entry name" value="Peptidase_C25_N_gingipain"/>
    <property type="match status" value="1"/>
</dbReference>
<keyword evidence="7" id="KW-1185">Reference proteome</keyword>
<dbReference type="HOGENOM" id="CLU_267940_0_0_0"/>
<proteinExistence type="predicted"/>
<keyword evidence="2" id="KW-0812">Transmembrane</keyword>
<evidence type="ECO:0000259" key="5">
    <source>
        <dbReference type="Pfam" id="PF13860"/>
    </source>
</evidence>
<evidence type="ECO:0000259" key="3">
    <source>
        <dbReference type="Pfam" id="PF01364"/>
    </source>
</evidence>
<dbReference type="Pfam" id="PF13860">
    <property type="entry name" value="FlgD_ig"/>
    <property type="match status" value="1"/>
</dbReference>
<dbReference type="GO" id="GO:0005576">
    <property type="term" value="C:extracellular region"/>
    <property type="evidence" value="ECO:0007669"/>
    <property type="project" value="UniProtKB-SubCell"/>
</dbReference>
<dbReference type="InterPro" id="IPR001769">
    <property type="entry name" value="Gingipain"/>
</dbReference>
<dbReference type="InterPro" id="IPR029031">
    <property type="entry name" value="Gingipain_N_sf"/>
</dbReference>
<sequence length="1302" mass="142848">MGFRPLKLQYFTVFGFILAYIICRGSKIYKDKNNIKGEVMKKISFILLLVFTTAILVAASGTIKLQDNPAKVQLLEKSDTGLSIAYAVDELQFREINTKEGIFTELNALNYTTTNVTGLPALPLMRQLISVPLGANVTANIVSSSAKVINLDEQGVLYPLMPRQESVSKSADLEQLPFEVNRDFYNANMWTDNPSITVTEIGMMRGTRIFAVDFVPIKYNPVLKKIEVIYQAEVKVAFSGANFIATNELQAKTYSPAFEGVFAQTLINYNAPKVSFLRYPIGYVIILPDNFIAPMQPFIDWKKQEGYNVIVAPTSITGTTTTSIKAYMQNLWNSATSENPAPSYLLIVGDVAQVPTNNGNAGSHPTDLTYVRLQGTDYMPEMYFGRFSATSVAEVTNQVNKTLMYEQYTMPSDAYLSEVVMIAGVDSYYSTTHANGQINYGTNNYFNPAHNITSHTYLYPASGSSASAIVQNASNGMGYINYTAHGDVTEWYNPNFSISNINSLQNTNKYSYVVGNCCLTSKFDNPICFAEAWLRATNKGAIIYIGGTNSTYWDEDYWWGVGYKPPVVGTGSPFVAGRTGAYDALFHDHNEPFADWAGNAGSNVVMGNMAVVQSNSSRINYYWEIYSIMGDPSLVPYLGIPAQNAYTPPAQMFLGFNSMDIQTDPYSYVALSMNNELHGVGLADASGNLTLNYTPFTEPGIAKLVITRSLRKPLIANIEIIPNEGPYVTVGPLELNDGNNNIAEAGDNINISLQFNNVGIETASNLTATLTCDSPYILLNNATIQLPDIASGNSINQTNAFQINILPDVPDQHLAGFNITVSDGEDTWVTQRSLTINAPNVVFGNHTLFDSNSDGIYQPGETVTISLSISNTGHMNVDGGSLAIVLSSPYAALDNYNFIIPPLTAGNGIPIVLHLFISQDCPNEEVIPIGFAMNAGIQLLNHSIMIPVGIIGESFESGDFTAFPWVNNSTIPWTIISGTSNAHFGNYAAKSGAIGNNGSTTLQITMEVPSAGNISFWRKVSSEANYDWLKFYIDNNETGSWSGEIGWSEVSYPVTAGSHIFKWTYSKDVGSVSGSDCAWLDDIRFPGMGVLETAIFYTTTTQIDFTDVLPNTTVSVDFALRNLGNIAMQGIITCPPNFELSQYGNALPANYTYQIEAGQTVIYTLSYIAGNSVSELQTNMQITTNDPHHPMVIIPVNLTPLANDDNVNIPYVTALHKNYPNPFNPETTIHYSLSEAGPVKIEVYNIKGQLVRNLVNERKTAGNYTVIWNGKDEQGKNVSSGIYFYRMQTKNYSSTQKMMLMK</sequence>
<gene>
    <name evidence="6" type="ordered locus">CLOAM0984</name>
</gene>
<protein>
    <submittedName>
        <fullName evidence="6">Gingipain R</fullName>
        <ecNumber evidence="6">3.4.22.37</ecNumber>
    </submittedName>
</protein>
<organism evidence="6 7">
    <name type="scientific">Cloacimonas acidaminovorans (strain Evry)</name>
    <dbReference type="NCBI Taxonomy" id="459349"/>
    <lineage>
        <taxon>Bacteria</taxon>
        <taxon>Pseudomonadati</taxon>
        <taxon>Candidatus Cloacimonadota</taxon>
        <taxon>Candidatus Cloacimonadia</taxon>
        <taxon>Candidatus Cloacimonadales</taxon>
        <taxon>Candidatus Cloacimonadaceae</taxon>
        <taxon>Candidatus Cloacimonas</taxon>
    </lineage>
</organism>
<dbReference type="eggNOG" id="COG1361">
    <property type="taxonomic scope" value="Bacteria"/>
</dbReference>
<accession>B0VHP1</accession>
<evidence type="ECO:0000313" key="7">
    <source>
        <dbReference type="Proteomes" id="UP000002019"/>
    </source>
</evidence>